<dbReference type="InterPro" id="IPR055414">
    <property type="entry name" value="LRR_R13L4/SHOC2-like"/>
</dbReference>
<dbReference type="InterPro" id="IPR041118">
    <property type="entry name" value="Rx_N"/>
</dbReference>
<dbReference type="SUPFAM" id="SSF52540">
    <property type="entry name" value="P-loop containing nucleoside triphosphate hydrolases"/>
    <property type="match status" value="1"/>
</dbReference>
<dbReference type="PANTHER" id="PTHR19338:SF32">
    <property type="entry name" value="OS06G0287500 PROTEIN"/>
    <property type="match status" value="1"/>
</dbReference>
<evidence type="ECO:0000259" key="5">
    <source>
        <dbReference type="Pfam" id="PF23598"/>
    </source>
</evidence>
<dbReference type="Gene3D" id="3.80.10.10">
    <property type="entry name" value="Ribonuclease Inhibitor"/>
    <property type="match status" value="1"/>
</dbReference>
<keyword evidence="3" id="KW-0611">Plant defense</keyword>
<dbReference type="EMBL" id="DF973400">
    <property type="protein sequence ID" value="GAU29578.1"/>
    <property type="molecule type" value="Genomic_DNA"/>
</dbReference>
<name>A0A2Z6MCP0_TRISU</name>
<dbReference type="OrthoDB" id="1432711at2759"/>
<dbReference type="Pfam" id="PF23598">
    <property type="entry name" value="LRR_14"/>
    <property type="match status" value="1"/>
</dbReference>
<evidence type="ECO:0000313" key="6">
    <source>
        <dbReference type="EMBL" id="GAU29578.1"/>
    </source>
</evidence>
<feature type="domain" description="Disease resistance N-terminal" evidence="4">
    <location>
        <begin position="35"/>
        <end position="112"/>
    </location>
</feature>
<dbReference type="Proteomes" id="UP000242715">
    <property type="component" value="Unassembled WGS sequence"/>
</dbReference>
<keyword evidence="2" id="KW-0547">Nucleotide-binding</keyword>
<evidence type="ECO:0000256" key="1">
    <source>
        <dbReference type="ARBA" id="ARBA00022737"/>
    </source>
</evidence>
<dbReference type="Gene3D" id="1.20.5.4130">
    <property type="match status" value="1"/>
</dbReference>
<feature type="domain" description="Disease resistance R13L4/SHOC-2-like LRR" evidence="5">
    <location>
        <begin position="232"/>
        <end position="364"/>
    </location>
</feature>
<evidence type="ECO:0000256" key="3">
    <source>
        <dbReference type="ARBA" id="ARBA00022821"/>
    </source>
</evidence>
<reference evidence="7" key="1">
    <citation type="journal article" date="2017" name="Front. Plant Sci.">
        <title>Climate Clever Clovers: New Paradigm to Reduce the Environmental Footprint of Ruminants by Breeding Low Methanogenic Forages Utilizing Haplotype Variation.</title>
        <authorList>
            <person name="Kaur P."/>
            <person name="Appels R."/>
            <person name="Bayer P.E."/>
            <person name="Keeble-Gagnere G."/>
            <person name="Wang J."/>
            <person name="Hirakawa H."/>
            <person name="Shirasawa K."/>
            <person name="Vercoe P."/>
            <person name="Stefanova K."/>
            <person name="Durmic Z."/>
            <person name="Nichols P."/>
            <person name="Revell C."/>
            <person name="Isobe S.N."/>
            <person name="Edwards D."/>
            <person name="Erskine W."/>
        </authorList>
    </citation>
    <scope>NUCLEOTIDE SEQUENCE [LARGE SCALE GENOMIC DNA]</scope>
    <source>
        <strain evidence="7">cv. Daliak</strain>
    </source>
</reference>
<evidence type="ECO:0000313" key="7">
    <source>
        <dbReference type="Proteomes" id="UP000242715"/>
    </source>
</evidence>
<dbReference type="PANTHER" id="PTHR19338">
    <property type="entry name" value="TRANSLOCASE OF INNER MITOCHONDRIAL MEMBRANE 13 HOMOLOG"/>
    <property type="match status" value="1"/>
</dbReference>
<gene>
    <name evidence="6" type="ORF">TSUD_153280</name>
</gene>
<dbReference type="Pfam" id="PF18052">
    <property type="entry name" value="Rx_N"/>
    <property type="match status" value="1"/>
</dbReference>
<evidence type="ECO:0008006" key="8">
    <source>
        <dbReference type="Google" id="ProtNLM"/>
    </source>
</evidence>
<dbReference type="GO" id="GO:0051707">
    <property type="term" value="P:response to other organism"/>
    <property type="evidence" value="ECO:0007669"/>
    <property type="project" value="UniProtKB-ARBA"/>
</dbReference>
<dbReference type="SUPFAM" id="SSF52058">
    <property type="entry name" value="L domain-like"/>
    <property type="match status" value="1"/>
</dbReference>
<sequence length="396" mass="45286">MIDPCASILSCARENLLPLARKHLLPLARDHMLPILNEAVNMIRGVPNDVIKHMKHELETIEEFIHQADKMADADETNSSDGTRQKIKQLIEAFFRMQDLIDEYIVRVEQQLPDPGCAAGASHYVKTKFLRLQIAHDIQKIKSQINEMQDTSIEKDHGFQIISSSEQGSSSSAINPKATSLQNLRMAPFYMKEADVVGFEKPRDKLVDWLVNGRDELTVISVVAMGGQGKTTLARKVFDSKELEKLPEWIPKHQNLVQLVLNSSKLTEDPMKLLKSMPNLLSIYLIYDGYVGETLHFQNEWFKNLKELQLYCMDNLKSILIDQGALPSLEKLYINSVPRLHRLPTGIQHLKKLELLDFRVMSEEFRENILLNGGKDHWIFKQVPSVRIVDLIDKSI</sequence>
<evidence type="ECO:0000259" key="4">
    <source>
        <dbReference type="Pfam" id="PF18052"/>
    </source>
</evidence>
<organism evidence="6 7">
    <name type="scientific">Trifolium subterraneum</name>
    <name type="common">Subterranean clover</name>
    <dbReference type="NCBI Taxonomy" id="3900"/>
    <lineage>
        <taxon>Eukaryota</taxon>
        <taxon>Viridiplantae</taxon>
        <taxon>Streptophyta</taxon>
        <taxon>Embryophyta</taxon>
        <taxon>Tracheophyta</taxon>
        <taxon>Spermatophyta</taxon>
        <taxon>Magnoliopsida</taxon>
        <taxon>eudicotyledons</taxon>
        <taxon>Gunneridae</taxon>
        <taxon>Pentapetalae</taxon>
        <taxon>rosids</taxon>
        <taxon>fabids</taxon>
        <taxon>Fabales</taxon>
        <taxon>Fabaceae</taxon>
        <taxon>Papilionoideae</taxon>
        <taxon>50 kb inversion clade</taxon>
        <taxon>NPAAA clade</taxon>
        <taxon>Hologalegina</taxon>
        <taxon>IRL clade</taxon>
        <taxon>Trifolieae</taxon>
        <taxon>Trifolium</taxon>
    </lineage>
</organism>
<dbReference type="GO" id="GO:0006952">
    <property type="term" value="P:defense response"/>
    <property type="evidence" value="ECO:0007669"/>
    <property type="project" value="UniProtKB-KW"/>
</dbReference>
<protein>
    <recommendedName>
        <fullName evidence="8">NB-ARC domain-containing protein</fullName>
    </recommendedName>
</protein>
<accession>A0A2Z6MCP0</accession>
<dbReference type="InterPro" id="IPR027417">
    <property type="entry name" value="P-loop_NTPase"/>
</dbReference>
<evidence type="ECO:0000256" key="2">
    <source>
        <dbReference type="ARBA" id="ARBA00022741"/>
    </source>
</evidence>
<proteinExistence type="predicted"/>
<dbReference type="InterPro" id="IPR032675">
    <property type="entry name" value="LRR_dom_sf"/>
</dbReference>
<dbReference type="GO" id="GO:0043531">
    <property type="term" value="F:ADP binding"/>
    <property type="evidence" value="ECO:0007669"/>
    <property type="project" value="InterPro"/>
</dbReference>
<keyword evidence="1" id="KW-0677">Repeat</keyword>
<keyword evidence="7" id="KW-1185">Reference proteome</keyword>
<dbReference type="AlphaFoldDB" id="A0A2Z6MCP0"/>